<evidence type="ECO:0000256" key="3">
    <source>
        <dbReference type="ARBA" id="ARBA00022676"/>
    </source>
</evidence>
<dbReference type="InterPro" id="IPR000253">
    <property type="entry name" value="FHA_dom"/>
</dbReference>
<dbReference type="GO" id="GO:0008658">
    <property type="term" value="F:penicillin binding"/>
    <property type="evidence" value="ECO:0007669"/>
    <property type="project" value="InterPro"/>
</dbReference>
<keyword evidence="11" id="KW-1185">Reference proteome</keyword>
<gene>
    <name evidence="10" type="ORF">HCG48_25315</name>
</gene>
<evidence type="ECO:0000256" key="7">
    <source>
        <dbReference type="ARBA" id="ARBA00034000"/>
    </source>
</evidence>
<accession>A0A6H1U560</accession>
<dbReference type="Pfam" id="PF00905">
    <property type="entry name" value="Transpeptidase"/>
    <property type="match status" value="1"/>
</dbReference>
<dbReference type="InterPro" id="IPR012338">
    <property type="entry name" value="Beta-lactam/transpept-like"/>
</dbReference>
<dbReference type="Gene3D" id="1.10.3810.10">
    <property type="entry name" value="Biosynthetic peptidoglycan transglycosylase-like"/>
    <property type="match status" value="1"/>
</dbReference>
<evidence type="ECO:0000256" key="4">
    <source>
        <dbReference type="ARBA" id="ARBA00022679"/>
    </source>
</evidence>
<keyword evidence="5" id="KW-0378">Hydrolase</keyword>
<dbReference type="Pfam" id="PF00498">
    <property type="entry name" value="FHA"/>
    <property type="match status" value="1"/>
</dbReference>
<evidence type="ECO:0000256" key="5">
    <source>
        <dbReference type="ARBA" id="ARBA00022801"/>
    </source>
</evidence>
<dbReference type="SUPFAM" id="SSF53955">
    <property type="entry name" value="Lysozyme-like"/>
    <property type="match status" value="1"/>
</dbReference>
<dbReference type="GO" id="GO:0006508">
    <property type="term" value="P:proteolysis"/>
    <property type="evidence" value="ECO:0007669"/>
    <property type="project" value="UniProtKB-KW"/>
</dbReference>
<dbReference type="InterPro" id="IPR023346">
    <property type="entry name" value="Lysozyme-like_dom_sf"/>
</dbReference>
<proteinExistence type="predicted"/>
<dbReference type="Proteomes" id="UP000500857">
    <property type="component" value="Chromosome"/>
</dbReference>
<keyword evidence="6" id="KW-0511">Multifunctional enzyme</keyword>
<dbReference type="PANTHER" id="PTHR32282">
    <property type="entry name" value="BINDING PROTEIN TRANSPEPTIDASE, PUTATIVE-RELATED"/>
    <property type="match status" value="1"/>
</dbReference>
<dbReference type="GO" id="GO:0030288">
    <property type="term" value="C:outer membrane-bounded periplasmic space"/>
    <property type="evidence" value="ECO:0007669"/>
    <property type="project" value="TreeGrafter"/>
</dbReference>
<keyword evidence="3" id="KW-0328">Glycosyltransferase</keyword>
<evidence type="ECO:0000256" key="1">
    <source>
        <dbReference type="ARBA" id="ARBA00022645"/>
    </source>
</evidence>
<evidence type="ECO:0000313" key="11">
    <source>
        <dbReference type="Proteomes" id="UP000500857"/>
    </source>
</evidence>
<dbReference type="EMBL" id="CP051167">
    <property type="protein sequence ID" value="QIZ73507.1"/>
    <property type="molecule type" value="Genomic_DNA"/>
</dbReference>
<dbReference type="InterPro" id="IPR008984">
    <property type="entry name" value="SMAD_FHA_dom_sf"/>
</dbReference>
<dbReference type="PANTHER" id="PTHR32282:SF31">
    <property type="entry name" value="PEPTIDOGLYCAN GLYCOSYLTRANSFERASE"/>
    <property type="match status" value="1"/>
</dbReference>
<keyword evidence="2" id="KW-0645">Protease</keyword>
<dbReference type="CDD" id="cd00060">
    <property type="entry name" value="FHA"/>
    <property type="match status" value="1"/>
</dbReference>
<feature type="domain" description="FHA" evidence="9">
    <location>
        <begin position="67"/>
        <end position="121"/>
    </location>
</feature>
<dbReference type="InterPro" id="IPR001264">
    <property type="entry name" value="Glyco_trans_51"/>
</dbReference>
<dbReference type="PROSITE" id="PS50006">
    <property type="entry name" value="FHA_DOMAIN"/>
    <property type="match status" value="1"/>
</dbReference>
<comment type="catalytic activity">
    <reaction evidence="7">
        <text>Preferential cleavage: (Ac)2-L-Lys-D-Ala-|-D-Ala. Also transpeptidation of peptidyl-alanyl moieties that are N-acyl substituents of D-alanine.</text>
        <dbReference type="EC" id="3.4.16.4"/>
    </reaction>
</comment>
<keyword evidence="4" id="KW-0808">Transferase</keyword>
<evidence type="ECO:0000256" key="2">
    <source>
        <dbReference type="ARBA" id="ARBA00022670"/>
    </source>
</evidence>
<evidence type="ECO:0000256" key="6">
    <source>
        <dbReference type="ARBA" id="ARBA00023268"/>
    </source>
</evidence>
<keyword evidence="1" id="KW-0121">Carboxypeptidase</keyword>
<protein>
    <submittedName>
        <fullName evidence="10">FHA domain-containing protein</fullName>
    </submittedName>
</protein>
<organism evidence="10 11">
    <name type="scientific">Oxynema aestuarii AP17</name>
    <dbReference type="NCBI Taxonomy" id="2064643"/>
    <lineage>
        <taxon>Bacteria</taxon>
        <taxon>Bacillati</taxon>
        <taxon>Cyanobacteriota</taxon>
        <taxon>Cyanophyceae</taxon>
        <taxon>Oscillatoriophycideae</taxon>
        <taxon>Oscillatoriales</taxon>
        <taxon>Oscillatoriaceae</taxon>
        <taxon>Oxynema</taxon>
        <taxon>Oxynema aestuarii</taxon>
    </lineage>
</organism>
<dbReference type="InterPro" id="IPR001460">
    <property type="entry name" value="PCN-bd_Tpept"/>
</dbReference>
<dbReference type="InterPro" id="IPR036950">
    <property type="entry name" value="PBP_transglycosylase"/>
</dbReference>
<dbReference type="RefSeq" id="WP_168571653.1">
    <property type="nucleotide sequence ID" value="NZ_CP051167.1"/>
</dbReference>
<dbReference type="InterPro" id="IPR050396">
    <property type="entry name" value="Glycosyltr_51/Transpeptidase"/>
</dbReference>
<dbReference type="KEGG" id="oxy:HCG48_25315"/>
<evidence type="ECO:0000259" key="9">
    <source>
        <dbReference type="PROSITE" id="PS50006"/>
    </source>
</evidence>
<reference evidence="10 11" key="1">
    <citation type="submission" date="2020-04" db="EMBL/GenBank/DDBJ databases">
        <authorList>
            <person name="Basu S."/>
            <person name="Maruthanayagam V."/>
            <person name="Chakraborty S."/>
            <person name="Pramanik A."/>
            <person name="Mukherjee J."/>
            <person name="Brink B."/>
        </authorList>
    </citation>
    <scope>NUCLEOTIDE SEQUENCE [LARGE SCALE GENOMIC DNA]</scope>
    <source>
        <strain evidence="10 11">AP17</strain>
    </source>
</reference>
<evidence type="ECO:0000256" key="8">
    <source>
        <dbReference type="ARBA" id="ARBA00049902"/>
    </source>
</evidence>
<dbReference type="Pfam" id="PF00912">
    <property type="entry name" value="Transgly"/>
    <property type="match status" value="1"/>
</dbReference>
<comment type="catalytic activity">
    <reaction evidence="8">
        <text>[GlcNAc-(1-&gt;4)-Mur2Ac(oyl-L-Ala-gamma-D-Glu-L-Lys-D-Ala-D-Ala)](n)-di-trans,octa-cis-undecaprenyl diphosphate + beta-D-GlcNAc-(1-&gt;4)-Mur2Ac(oyl-L-Ala-gamma-D-Glu-L-Lys-D-Ala-D-Ala)-di-trans,octa-cis-undecaprenyl diphosphate = [GlcNAc-(1-&gt;4)-Mur2Ac(oyl-L-Ala-gamma-D-Glu-L-Lys-D-Ala-D-Ala)](n+1)-di-trans,octa-cis-undecaprenyl diphosphate + di-trans,octa-cis-undecaprenyl diphosphate + H(+)</text>
        <dbReference type="Rhea" id="RHEA:23708"/>
        <dbReference type="Rhea" id="RHEA-COMP:9602"/>
        <dbReference type="Rhea" id="RHEA-COMP:9603"/>
        <dbReference type="ChEBI" id="CHEBI:15378"/>
        <dbReference type="ChEBI" id="CHEBI:58405"/>
        <dbReference type="ChEBI" id="CHEBI:60033"/>
        <dbReference type="ChEBI" id="CHEBI:78435"/>
        <dbReference type="EC" id="2.4.99.28"/>
    </reaction>
</comment>
<name>A0A6H1U560_9CYAN</name>
<sequence length="754" mass="83489">MSSPPPSPPPQQPKTILGVITQATQTVLTRVNFSRLSLKANAKVPELRIYEGDGGQPKIYPLLGDRFIVGRSSKTSDIIIRNPVVSQTHLSLWRDSQDPNAPFFLKDENSTNGIYRGKRRVKKKPLRHGDRFNLGPPELADSVEILYHDPPPWIVLAMRWTFYGISGMAALVTAAIAIEWQKFQVRPFPTSIQGPVVVYARDGQTPLRPPFNNAHVEMRQLSDFSPYLPQALIASEDSRFYWHLGVDPIGTLRAITVNLRGGNLQGGSTLSQQLARSLFRDYVGTADSAGRKLREAIVALKLEAFYSKDELLLGYLNRVYLGIDLYGFEDAAQFYFGKSSRDLTLSEAATLVGILPAPNVFNPVENYQLAVRYRDGVLYRMRRLGMISQEEADRARRSRIEINPKALEIINSTIAPYFYAHVFAELEELLGEGLAREGNFIVETGLDPRIQQQAETALRRGVDTLGTQYNFSQGAIVTLDSRTGEILALTGGVDYQQSQFNRATQALRQPGSTFKIFPYTAALDRGIPASEVYSCEPLRWSGQSFRGCDRSGGAVDMYTGLAQSENAIALRVAREVGLDRTVQMARRLGIRSKLQAVPGLILGQSEVTLLEMTGAFGVLANDGRRNRPHAITRILDSSDCTDRDRPQTCRVIYEYARDPSANRPVLSPDVARTMTDMLRGVIQSGTGRSAYLGRGEAGKTGTTNSGVDLWFVGYIPSDDLVTGVWLGNDDNTPTYGSSSQAAQIWGNYMQQVDN</sequence>
<dbReference type="SUPFAM" id="SSF49879">
    <property type="entry name" value="SMAD/FHA domain"/>
    <property type="match status" value="1"/>
</dbReference>
<dbReference type="AlphaFoldDB" id="A0A6H1U560"/>
<evidence type="ECO:0000313" key="10">
    <source>
        <dbReference type="EMBL" id="QIZ73507.1"/>
    </source>
</evidence>
<dbReference type="Gene3D" id="2.60.200.20">
    <property type="match status" value="1"/>
</dbReference>
<dbReference type="GO" id="GO:0009002">
    <property type="term" value="F:serine-type D-Ala-D-Ala carboxypeptidase activity"/>
    <property type="evidence" value="ECO:0007669"/>
    <property type="project" value="UniProtKB-EC"/>
</dbReference>
<dbReference type="GO" id="GO:0009252">
    <property type="term" value="P:peptidoglycan biosynthetic process"/>
    <property type="evidence" value="ECO:0007669"/>
    <property type="project" value="TreeGrafter"/>
</dbReference>
<dbReference type="GO" id="GO:0008955">
    <property type="term" value="F:peptidoglycan glycosyltransferase activity"/>
    <property type="evidence" value="ECO:0007669"/>
    <property type="project" value="UniProtKB-EC"/>
</dbReference>
<dbReference type="SUPFAM" id="SSF56601">
    <property type="entry name" value="beta-lactamase/transpeptidase-like"/>
    <property type="match status" value="1"/>
</dbReference>
<dbReference type="SMART" id="SM00240">
    <property type="entry name" value="FHA"/>
    <property type="match status" value="1"/>
</dbReference>
<dbReference type="Gene3D" id="3.40.710.10">
    <property type="entry name" value="DD-peptidase/beta-lactamase superfamily"/>
    <property type="match status" value="1"/>
</dbReference>